<organism evidence="1 2">
    <name type="scientific">Nocardia acididurans</name>
    <dbReference type="NCBI Taxonomy" id="2802282"/>
    <lineage>
        <taxon>Bacteria</taxon>
        <taxon>Bacillati</taxon>
        <taxon>Actinomycetota</taxon>
        <taxon>Actinomycetes</taxon>
        <taxon>Mycobacteriales</taxon>
        <taxon>Nocardiaceae</taxon>
        <taxon>Nocardia</taxon>
    </lineage>
</organism>
<evidence type="ECO:0000313" key="2">
    <source>
        <dbReference type="Proteomes" id="UP000602198"/>
    </source>
</evidence>
<evidence type="ECO:0000313" key="1">
    <source>
        <dbReference type="EMBL" id="MBL1076790.1"/>
    </source>
</evidence>
<gene>
    <name evidence="1" type="ORF">JK358_20545</name>
</gene>
<name>A0ABS1M824_9NOCA</name>
<protein>
    <submittedName>
        <fullName evidence="1">Uncharacterized protein</fullName>
    </submittedName>
</protein>
<accession>A0ABS1M824</accession>
<sequence>MCYIAVTRLRIEGGAIPWTTGRPNNYRVGHGPVISGTYEVGESCDPSVYLGKLARSSDNRGVMCMGSDGNGEWVGGP</sequence>
<dbReference type="EMBL" id="JAERRJ010000007">
    <property type="protein sequence ID" value="MBL1076790.1"/>
    <property type="molecule type" value="Genomic_DNA"/>
</dbReference>
<dbReference type="RefSeq" id="WP_201949324.1">
    <property type="nucleotide sequence ID" value="NZ_JAERRJ010000007.1"/>
</dbReference>
<dbReference type="Proteomes" id="UP000602198">
    <property type="component" value="Unassembled WGS sequence"/>
</dbReference>
<proteinExistence type="predicted"/>
<reference evidence="1 2" key="1">
    <citation type="submission" date="2021-01" db="EMBL/GenBank/DDBJ databases">
        <title>WGS of actinomycetes isolated from Thailand.</title>
        <authorList>
            <person name="Thawai C."/>
        </authorList>
    </citation>
    <scope>NUCLEOTIDE SEQUENCE [LARGE SCALE GENOMIC DNA]</scope>
    <source>
        <strain evidence="1 2">LPG 2</strain>
    </source>
</reference>
<comment type="caution">
    <text evidence="1">The sequence shown here is derived from an EMBL/GenBank/DDBJ whole genome shotgun (WGS) entry which is preliminary data.</text>
</comment>
<keyword evidence="2" id="KW-1185">Reference proteome</keyword>